<sequence>RRWKTLLVAVALVLAAGGSAWYWQATAVDRQVNALLDQVRKEEPGVGARWLSNLGLRKVRQRRGWDEVADDLGQRGTEGQIP</sequence>
<dbReference type="AlphaFoldDB" id="A0A0F9H5I3"/>
<organism evidence="1">
    <name type="scientific">marine sediment metagenome</name>
    <dbReference type="NCBI Taxonomy" id="412755"/>
    <lineage>
        <taxon>unclassified sequences</taxon>
        <taxon>metagenomes</taxon>
        <taxon>ecological metagenomes</taxon>
    </lineage>
</organism>
<reference evidence="1" key="1">
    <citation type="journal article" date="2015" name="Nature">
        <title>Complex archaea that bridge the gap between prokaryotes and eukaryotes.</title>
        <authorList>
            <person name="Spang A."/>
            <person name="Saw J.H."/>
            <person name="Jorgensen S.L."/>
            <person name="Zaremba-Niedzwiedzka K."/>
            <person name="Martijn J."/>
            <person name="Lind A.E."/>
            <person name="van Eijk R."/>
            <person name="Schleper C."/>
            <person name="Guy L."/>
            <person name="Ettema T.J."/>
        </authorList>
    </citation>
    <scope>NUCLEOTIDE SEQUENCE</scope>
</reference>
<feature type="non-terminal residue" evidence="1">
    <location>
        <position position="1"/>
    </location>
</feature>
<name>A0A0F9H5I3_9ZZZZ</name>
<protein>
    <submittedName>
        <fullName evidence="1">Uncharacterized protein</fullName>
    </submittedName>
</protein>
<comment type="caution">
    <text evidence="1">The sequence shown here is derived from an EMBL/GenBank/DDBJ whole genome shotgun (WGS) entry which is preliminary data.</text>
</comment>
<evidence type="ECO:0000313" key="1">
    <source>
        <dbReference type="EMBL" id="KKL70537.1"/>
    </source>
</evidence>
<proteinExistence type="predicted"/>
<accession>A0A0F9H5I3</accession>
<gene>
    <name evidence="1" type="ORF">LCGC14_2103900</name>
</gene>
<dbReference type="EMBL" id="LAZR01025867">
    <property type="protein sequence ID" value="KKL70537.1"/>
    <property type="molecule type" value="Genomic_DNA"/>
</dbReference>